<dbReference type="GO" id="GO:0004674">
    <property type="term" value="F:protein serine/threonine kinase activity"/>
    <property type="evidence" value="ECO:0007669"/>
    <property type="project" value="UniProtKB-KW"/>
</dbReference>
<dbReference type="PANTHER" id="PTHR27005">
    <property type="entry name" value="WALL-ASSOCIATED RECEPTOR KINASE-LIKE 21"/>
    <property type="match status" value="1"/>
</dbReference>
<dbReference type="Pfam" id="PF13947">
    <property type="entry name" value="GUB_WAK_bind"/>
    <property type="match status" value="2"/>
</dbReference>
<name>A0ABC9D1T8_9POAL</name>
<dbReference type="InterPro" id="IPR045274">
    <property type="entry name" value="WAK-like"/>
</dbReference>
<feature type="domain" description="Protein kinase" evidence="10">
    <location>
        <begin position="599"/>
        <end position="901"/>
    </location>
</feature>
<evidence type="ECO:0000313" key="12">
    <source>
        <dbReference type="Proteomes" id="UP001497457"/>
    </source>
</evidence>
<keyword evidence="3" id="KW-0808">Transferase</keyword>
<dbReference type="PROSITE" id="PS50011">
    <property type="entry name" value="PROTEIN_KINASE_DOM"/>
    <property type="match status" value="1"/>
</dbReference>
<reference evidence="12" key="1">
    <citation type="submission" date="2024-06" db="EMBL/GenBank/DDBJ databases">
        <authorList>
            <person name="Ryan C."/>
        </authorList>
    </citation>
    <scope>NUCLEOTIDE SEQUENCE [LARGE SCALE GENOMIC DNA]</scope>
</reference>
<evidence type="ECO:0000256" key="2">
    <source>
        <dbReference type="ARBA" id="ARBA00022527"/>
    </source>
</evidence>
<evidence type="ECO:0000256" key="4">
    <source>
        <dbReference type="ARBA" id="ARBA00022729"/>
    </source>
</evidence>
<dbReference type="EMBL" id="OZ075141">
    <property type="protein sequence ID" value="CAL5029626.1"/>
    <property type="molecule type" value="Genomic_DNA"/>
</dbReference>
<proteinExistence type="predicted"/>
<dbReference type="GO" id="GO:0016020">
    <property type="term" value="C:membrane"/>
    <property type="evidence" value="ECO:0007669"/>
    <property type="project" value="UniProtKB-SubCell"/>
</dbReference>
<dbReference type="Proteomes" id="UP001497457">
    <property type="component" value="Chromosome 31b"/>
</dbReference>
<evidence type="ECO:0000256" key="6">
    <source>
        <dbReference type="ARBA" id="ARBA00022840"/>
    </source>
</evidence>
<keyword evidence="9" id="KW-1133">Transmembrane helix</keyword>
<dbReference type="Gene3D" id="2.10.25.10">
    <property type="entry name" value="Laminin"/>
    <property type="match status" value="1"/>
</dbReference>
<dbReference type="SUPFAM" id="SSF56112">
    <property type="entry name" value="Protein kinase-like (PK-like)"/>
    <property type="match status" value="1"/>
</dbReference>
<evidence type="ECO:0000256" key="7">
    <source>
        <dbReference type="ARBA" id="ARBA00023157"/>
    </source>
</evidence>
<dbReference type="Pfam" id="PF00069">
    <property type="entry name" value="Pkinase"/>
    <property type="match status" value="1"/>
</dbReference>
<dbReference type="PROSITE" id="PS01187">
    <property type="entry name" value="EGF_CA"/>
    <property type="match status" value="1"/>
</dbReference>
<keyword evidence="6" id="KW-0067">ATP-binding</keyword>
<dbReference type="InterPro" id="IPR008271">
    <property type="entry name" value="Ser/Thr_kinase_AS"/>
</dbReference>
<dbReference type="Gene3D" id="3.30.200.20">
    <property type="entry name" value="Phosphorylase Kinase, domain 1"/>
    <property type="match status" value="1"/>
</dbReference>
<dbReference type="FunFam" id="1.10.510.10:FF:000084">
    <property type="entry name" value="Wall-associated receptor kinase 2"/>
    <property type="match status" value="1"/>
</dbReference>
<dbReference type="GO" id="GO:0005524">
    <property type="term" value="F:ATP binding"/>
    <property type="evidence" value="ECO:0007669"/>
    <property type="project" value="UniProtKB-KW"/>
</dbReference>
<keyword evidence="9" id="KW-0812">Transmembrane</keyword>
<sequence>MLLFSSTRITEPKITVLAFQLFIVTTAVAVAAAPVALPGCPDTCGNITVPYPFGTRPGCFREGFNLSCQETPGRPPKLLVGDGVEVFDISLADGTVSTRHNRFVVMGCNLLASLVVDPGASDSATSYVSVCAALCLEDKVSDTLCSGVGCCQTHIALGLPSYRVEIRELTALSYVARTDSWFGALFIADQEWFSREGPILQLHYFSDEQRTIFTEVIPTMLEWSLDMNRDQDLFWGLDNPGSGRCLSSNSILVHDGVDGSDNGRARCNCSKGFEGNPYFANGCQAFCRKMSLFSSAHSTESKIILLAFQLFILATAAAAAPVALPGCPETCGNITVPYPFGTRPGCFREGFNLTCEETPGRPPRLFVGDGVEVLGISLPDGTVRIHSKMLGVWLPLNTSSLRSNGSWSAGLVATDRLAVSTRHNQFVVMGCNLLASLVVDPRDSDSVSSYVSVCAALCPDGVAAIDISCSGVGCCQTRIPLGLPSYRVQLSEVAAPSSAPGTTSLFGAMFIADQEWFSREGPILQLHYFGEEKRIIDTEARCNCSKGFEGNPYFANGCQDIDECQQPDLYPCHGTCINLPGTYRCSSKKSITSLPGLITIIAISAGFGLLFSILGVARIINMFKQRRAKKLRQKFFKRNHGLLLQQLISSNKDIAERMKIFSLEELDQATNNFDQNRILGGGGHGTVYKGILSINMLWPSRSLKLWSKEKLISSLMRLRIALETARAIAYLHRAASISVFHRDIKSANILLTDTLTAKVSDFGASRSISLDETGVHTAIQGTHGYLDPEYYYTSRLTEKIDVYSFGVILAELLTRITPIFSSQSSSESISLASYFVSLIRDNRLSDILDSQIVGEGGTADAEVVVRLAAACLSLKGLDRPTMRQVETTLEDLQSSKVHQNFQITTVTQNVTKDQSYTEGSEGTRLYSLEKEFIQSSEIPR</sequence>
<keyword evidence="2" id="KW-0418">Kinase</keyword>
<dbReference type="AlphaFoldDB" id="A0ABC9D1T8"/>
<dbReference type="CDD" id="cd00054">
    <property type="entry name" value="EGF_CA"/>
    <property type="match status" value="1"/>
</dbReference>
<keyword evidence="7" id="KW-1015">Disulfide bond</keyword>
<dbReference type="PROSITE" id="PS00108">
    <property type="entry name" value="PROTEIN_KINASE_ST"/>
    <property type="match status" value="1"/>
</dbReference>
<dbReference type="Gene3D" id="1.10.510.10">
    <property type="entry name" value="Transferase(Phosphotransferase) domain 1"/>
    <property type="match status" value="1"/>
</dbReference>
<dbReference type="InterPro" id="IPR025287">
    <property type="entry name" value="WAK_GUB"/>
</dbReference>
<gene>
    <name evidence="11" type="ORF">URODEC1_LOCUS80481</name>
</gene>
<organism evidence="11 12">
    <name type="scientific">Urochloa decumbens</name>
    <dbReference type="NCBI Taxonomy" id="240449"/>
    <lineage>
        <taxon>Eukaryota</taxon>
        <taxon>Viridiplantae</taxon>
        <taxon>Streptophyta</taxon>
        <taxon>Embryophyta</taxon>
        <taxon>Tracheophyta</taxon>
        <taxon>Spermatophyta</taxon>
        <taxon>Magnoliopsida</taxon>
        <taxon>Liliopsida</taxon>
        <taxon>Poales</taxon>
        <taxon>Poaceae</taxon>
        <taxon>PACMAD clade</taxon>
        <taxon>Panicoideae</taxon>
        <taxon>Panicodae</taxon>
        <taxon>Paniceae</taxon>
        <taxon>Melinidinae</taxon>
        <taxon>Urochloa</taxon>
    </lineage>
</organism>
<keyword evidence="12" id="KW-1185">Reference proteome</keyword>
<dbReference type="SUPFAM" id="SSF57196">
    <property type="entry name" value="EGF/Laminin"/>
    <property type="match status" value="1"/>
</dbReference>
<dbReference type="InterPro" id="IPR000719">
    <property type="entry name" value="Prot_kinase_dom"/>
</dbReference>
<keyword evidence="8" id="KW-0325">Glycoprotein</keyword>
<evidence type="ECO:0000256" key="3">
    <source>
        <dbReference type="ARBA" id="ARBA00022679"/>
    </source>
</evidence>
<evidence type="ECO:0000256" key="5">
    <source>
        <dbReference type="ARBA" id="ARBA00022741"/>
    </source>
</evidence>
<dbReference type="PANTHER" id="PTHR27005:SF436">
    <property type="entry name" value="WALL-ASSOCIATED RECEPTOR KINASE-LIKE PROTEIN 9"/>
    <property type="match status" value="1"/>
</dbReference>
<protein>
    <recommendedName>
        <fullName evidence="10">Protein kinase domain-containing protein</fullName>
    </recommendedName>
</protein>
<dbReference type="InterPro" id="IPR018097">
    <property type="entry name" value="EGF_Ca-bd_CS"/>
</dbReference>
<keyword evidence="4" id="KW-0732">Signal</keyword>
<evidence type="ECO:0000259" key="10">
    <source>
        <dbReference type="PROSITE" id="PS50011"/>
    </source>
</evidence>
<comment type="subcellular location">
    <subcellularLocation>
        <location evidence="1">Membrane</location>
        <topology evidence="1">Single-pass type I membrane protein</topology>
    </subcellularLocation>
</comment>
<dbReference type="SMART" id="SM00220">
    <property type="entry name" value="S_TKc"/>
    <property type="match status" value="1"/>
</dbReference>
<keyword evidence="9" id="KW-0472">Membrane</keyword>
<keyword evidence="5" id="KW-0547">Nucleotide-binding</keyword>
<evidence type="ECO:0000256" key="9">
    <source>
        <dbReference type="SAM" id="Phobius"/>
    </source>
</evidence>
<evidence type="ECO:0000256" key="1">
    <source>
        <dbReference type="ARBA" id="ARBA00004479"/>
    </source>
</evidence>
<dbReference type="InterPro" id="IPR011009">
    <property type="entry name" value="Kinase-like_dom_sf"/>
</dbReference>
<accession>A0ABC9D1T8</accession>
<keyword evidence="2" id="KW-0723">Serine/threonine-protein kinase</keyword>
<evidence type="ECO:0000256" key="8">
    <source>
        <dbReference type="ARBA" id="ARBA00023180"/>
    </source>
</evidence>
<reference evidence="11 12" key="2">
    <citation type="submission" date="2024-10" db="EMBL/GenBank/DDBJ databases">
        <authorList>
            <person name="Ryan C."/>
        </authorList>
    </citation>
    <scope>NUCLEOTIDE SEQUENCE [LARGE SCALE GENOMIC DNA]</scope>
</reference>
<evidence type="ECO:0000313" key="11">
    <source>
        <dbReference type="EMBL" id="CAL5029626.1"/>
    </source>
</evidence>
<feature type="transmembrane region" description="Helical" evidence="9">
    <location>
        <begin position="594"/>
        <end position="620"/>
    </location>
</feature>